<dbReference type="InterPro" id="IPR029044">
    <property type="entry name" value="Nucleotide-diphossugar_trans"/>
</dbReference>
<feature type="transmembrane region" description="Helical" evidence="9">
    <location>
        <begin position="6"/>
        <end position="26"/>
    </location>
</feature>
<keyword evidence="4 9" id="KW-0812">Transmembrane</keyword>
<keyword evidence="8" id="KW-0961">Cell wall biogenesis/degradation</keyword>
<dbReference type="PANTHER" id="PTHR32044">
    <property type="entry name" value="GLUCOMANNAN 4-BETA-MANNOSYLTRANSFERASE 9"/>
    <property type="match status" value="1"/>
</dbReference>
<evidence type="ECO:0000256" key="4">
    <source>
        <dbReference type="ARBA" id="ARBA00022692"/>
    </source>
</evidence>
<reference evidence="10 11" key="1">
    <citation type="journal article" date="2015" name="PeerJ">
        <title>First genomic representation of candidate bacterial phylum KSB3 points to enhanced environmental sensing as a trigger of wastewater bulking.</title>
        <authorList>
            <person name="Sekiguchi Y."/>
            <person name="Ohashi A."/>
            <person name="Parks D.H."/>
            <person name="Yamauchi T."/>
            <person name="Tyson G.W."/>
            <person name="Hugenholtz P."/>
        </authorList>
    </citation>
    <scope>NUCLEOTIDE SEQUENCE [LARGE SCALE GENOMIC DNA]</scope>
</reference>
<dbReference type="AlphaFoldDB" id="A0A081C845"/>
<sequence>MSDFMLMIVFILYFFSVGILTLYGLNSHVMVYLFKRQVKHCTEEDRVLLEKFYAHHDAHDLPKVTSQIPIYNEMNVAERVIDAVTAFDYPNEKHEIQVLDDSTDETSQVIARKIESLRSTGIMITHIRRSSREGYKAGALTYGIERAQGEFLAIFDADFVPPHDFLRKTIPFFVLDPQLGFIQSRWGHLNRNENLLTRLQSFVLDGLFVIEQSARDWNHLFMGFNGTAGILRKQAILDSGNWKDDTLTEDLDLSFRMQLAGWKTRYLLDVVSPSEIPRDIHAFKNQQFRWAKGTTQTAMKLLPSIWQSGCPFFKKFQATLQLTHHLAHPLMVLLILITPVLLLTERMYFPRGILAGVGGILLLSFMGPSRLYWTAQKYLNTRWSKQMLSLPLLVCLSGGLAINNSKAVFEALLGKRSEFIRTPKQGNLAKIQYKPTTNLLFILEIVFGLWNLLGISLYITHHNYFVGYIFFLYALGSLYIGGLSFLYFRRYLRYQRHLPSPR</sequence>
<dbReference type="Gene3D" id="3.90.550.10">
    <property type="entry name" value="Spore Coat Polysaccharide Biosynthesis Protein SpsA, Chain A"/>
    <property type="match status" value="1"/>
</dbReference>
<feature type="transmembrane region" description="Helical" evidence="9">
    <location>
        <begin position="348"/>
        <end position="367"/>
    </location>
</feature>
<feature type="transmembrane region" description="Helical" evidence="9">
    <location>
        <begin position="322"/>
        <end position="342"/>
    </location>
</feature>
<evidence type="ECO:0000256" key="2">
    <source>
        <dbReference type="ARBA" id="ARBA00022676"/>
    </source>
</evidence>
<dbReference type="FunFam" id="3.90.550.10:FF:000057">
    <property type="entry name" value="Glycosyltransferase-like protein, family 2"/>
    <property type="match status" value="1"/>
</dbReference>
<evidence type="ECO:0000256" key="6">
    <source>
        <dbReference type="ARBA" id="ARBA00023034"/>
    </source>
</evidence>
<keyword evidence="3 10" id="KW-0808">Transferase</keyword>
<keyword evidence="2" id="KW-0328">Glycosyltransferase</keyword>
<feature type="transmembrane region" description="Helical" evidence="9">
    <location>
        <begin position="439"/>
        <end position="459"/>
    </location>
</feature>
<keyword evidence="6" id="KW-0333">Golgi apparatus</keyword>
<feature type="transmembrane region" description="Helical" evidence="9">
    <location>
        <begin position="465"/>
        <end position="488"/>
    </location>
</feature>
<evidence type="ECO:0000256" key="8">
    <source>
        <dbReference type="ARBA" id="ARBA00023316"/>
    </source>
</evidence>
<dbReference type="Proteomes" id="UP000030661">
    <property type="component" value="Unassembled WGS sequence"/>
</dbReference>
<dbReference type="GO" id="GO:0071555">
    <property type="term" value="P:cell wall organization"/>
    <property type="evidence" value="ECO:0007669"/>
    <property type="project" value="UniProtKB-KW"/>
</dbReference>
<organism evidence="10 11">
    <name type="scientific">Vecturithrix granuli</name>
    <dbReference type="NCBI Taxonomy" id="1499967"/>
    <lineage>
        <taxon>Bacteria</taxon>
        <taxon>Candidatus Moduliflexota</taxon>
        <taxon>Candidatus Vecturitrichia</taxon>
        <taxon>Candidatus Vecturitrichales</taxon>
        <taxon>Candidatus Vecturitrichaceae</taxon>
        <taxon>Candidatus Vecturithrix</taxon>
    </lineage>
</organism>
<keyword evidence="7 9" id="KW-0472">Membrane</keyword>
<keyword evidence="11" id="KW-1185">Reference proteome</keyword>
<comment type="subcellular location">
    <subcellularLocation>
        <location evidence="1">Golgi apparatus membrane</location>
        <topology evidence="1">Multi-pass membrane protein</topology>
    </subcellularLocation>
</comment>
<gene>
    <name evidence="10" type="ORF">U27_00648</name>
</gene>
<evidence type="ECO:0000256" key="3">
    <source>
        <dbReference type="ARBA" id="ARBA00022679"/>
    </source>
</evidence>
<dbReference type="GO" id="GO:0016757">
    <property type="term" value="F:glycosyltransferase activity"/>
    <property type="evidence" value="ECO:0007669"/>
    <property type="project" value="UniProtKB-KW"/>
</dbReference>
<protein>
    <submittedName>
        <fullName evidence="10">Glycosyltransferase, group 2 family protein</fullName>
    </submittedName>
</protein>
<evidence type="ECO:0000313" key="10">
    <source>
        <dbReference type="EMBL" id="GAK60750.1"/>
    </source>
</evidence>
<evidence type="ECO:0000256" key="1">
    <source>
        <dbReference type="ARBA" id="ARBA00004653"/>
    </source>
</evidence>
<accession>A0A081C845</accession>
<evidence type="ECO:0000256" key="5">
    <source>
        <dbReference type="ARBA" id="ARBA00022989"/>
    </source>
</evidence>
<dbReference type="eggNOG" id="COG1215">
    <property type="taxonomic scope" value="Bacteria"/>
</dbReference>
<proteinExistence type="predicted"/>
<dbReference type="Pfam" id="PF13641">
    <property type="entry name" value="Glyco_tranf_2_3"/>
    <property type="match status" value="1"/>
</dbReference>
<keyword evidence="5 9" id="KW-1133">Transmembrane helix</keyword>
<dbReference type="EMBL" id="DF820474">
    <property type="protein sequence ID" value="GAK60750.1"/>
    <property type="molecule type" value="Genomic_DNA"/>
</dbReference>
<dbReference type="PANTHER" id="PTHR32044:SF80">
    <property type="entry name" value="XYLOGLUCAN GLYCOSYLTRANSFERASE 2-RELATED"/>
    <property type="match status" value="1"/>
</dbReference>
<evidence type="ECO:0000313" key="11">
    <source>
        <dbReference type="Proteomes" id="UP000030661"/>
    </source>
</evidence>
<name>A0A081C845_VECG1</name>
<dbReference type="HOGENOM" id="CLU_012856_4_0_0"/>
<evidence type="ECO:0000256" key="9">
    <source>
        <dbReference type="SAM" id="Phobius"/>
    </source>
</evidence>
<dbReference type="STRING" id="1499967.U27_00648"/>
<evidence type="ECO:0000256" key="7">
    <source>
        <dbReference type="ARBA" id="ARBA00023136"/>
    </source>
</evidence>
<dbReference type="SUPFAM" id="SSF53448">
    <property type="entry name" value="Nucleotide-diphospho-sugar transferases"/>
    <property type="match status" value="1"/>
</dbReference>